<accession>A0A813CGK6</accession>
<protein>
    <submittedName>
        <fullName evidence="2">Scn11a protein</fullName>
    </submittedName>
</protein>
<proteinExistence type="predicted"/>
<dbReference type="GO" id="GO:0005509">
    <property type="term" value="F:calcium ion binding"/>
    <property type="evidence" value="ECO:0007669"/>
    <property type="project" value="InterPro"/>
</dbReference>
<dbReference type="AlphaFoldDB" id="A0A813CGK6"/>
<feature type="non-terminal residue" evidence="2">
    <location>
        <position position="1"/>
    </location>
</feature>
<dbReference type="PROSITE" id="PS50222">
    <property type="entry name" value="EF_HAND_2"/>
    <property type="match status" value="1"/>
</dbReference>
<feature type="non-terminal residue" evidence="2">
    <location>
        <position position="59"/>
    </location>
</feature>
<organism evidence="2 3">
    <name type="scientific">Symbiodinium necroappetens</name>
    <dbReference type="NCBI Taxonomy" id="1628268"/>
    <lineage>
        <taxon>Eukaryota</taxon>
        <taxon>Sar</taxon>
        <taxon>Alveolata</taxon>
        <taxon>Dinophyceae</taxon>
        <taxon>Suessiales</taxon>
        <taxon>Symbiodiniaceae</taxon>
        <taxon>Symbiodinium</taxon>
    </lineage>
</organism>
<dbReference type="InterPro" id="IPR002048">
    <property type="entry name" value="EF_hand_dom"/>
</dbReference>
<dbReference type="Proteomes" id="UP000601435">
    <property type="component" value="Unassembled WGS sequence"/>
</dbReference>
<gene>
    <name evidence="2" type="primary">Scn11a</name>
    <name evidence="2" type="ORF">SNEC2469_LOCUS34302</name>
</gene>
<reference evidence="2" key="1">
    <citation type="submission" date="2021-02" db="EMBL/GenBank/DDBJ databases">
        <authorList>
            <person name="Dougan E. K."/>
            <person name="Rhodes N."/>
            <person name="Thang M."/>
            <person name="Chan C."/>
        </authorList>
    </citation>
    <scope>NUCLEOTIDE SEQUENCE</scope>
</reference>
<dbReference type="OrthoDB" id="10500408at2759"/>
<evidence type="ECO:0000313" key="3">
    <source>
        <dbReference type="Proteomes" id="UP000601435"/>
    </source>
</evidence>
<dbReference type="EMBL" id="CAJNJA010094097">
    <property type="protein sequence ID" value="CAE7941500.1"/>
    <property type="molecule type" value="Genomic_DNA"/>
</dbReference>
<keyword evidence="3" id="KW-1185">Reference proteome</keyword>
<feature type="domain" description="EF-hand" evidence="1">
    <location>
        <begin position="1"/>
        <end position="33"/>
    </location>
</feature>
<sequence length="59" mass="6237">GQLEKIVASVDLDGNGLISHKEMKAILQDKDAVRALHSVGVDPVSLVDLADVLFPTKVA</sequence>
<name>A0A813CGK6_9DINO</name>
<dbReference type="InterPro" id="IPR018247">
    <property type="entry name" value="EF_Hand_1_Ca_BS"/>
</dbReference>
<evidence type="ECO:0000313" key="2">
    <source>
        <dbReference type="EMBL" id="CAE7941500.1"/>
    </source>
</evidence>
<evidence type="ECO:0000259" key="1">
    <source>
        <dbReference type="PROSITE" id="PS50222"/>
    </source>
</evidence>
<comment type="caution">
    <text evidence="2">The sequence shown here is derived from an EMBL/GenBank/DDBJ whole genome shotgun (WGS) entry which is preliminary data.</text>
</comment>
<dbReference type="PROSITE" id="PS00018">
    <property type="entry name" value="EF_HAND_1"/>
    <property type="match status" value="1"/>
</dbReference>